<protein>
    <submittedName>
        <fullName evidence="2">Uncharacterized protein</fullName>
    </submittedName>
</protein>
<evidence type="ECO:0000256" key="1">
    <source>
        <dbReference type="SAM" id="Phobius"/>
    </source>
</evidence>
<evidence type="ECO:0000313" key="2">
    <source>
        <dbReference type="EMBL" id="EKF26051.1"/>
    </source>
</evidence>
<gene>
    <name evidence="2" type="ORF">MOQ_010272</name>
</gene>
<keyword evidence="1" id="KW-1133">Transmembrane helix</keyword>
<sequence>MLFRFVVGSLLFVRSGAYYSYYYFLLFVWTFAHCVIGAGFCSTVESFFMGCCGSKVDICGWVYIEMLRRLGVTPSCTEDAAALSRRNSEFERILAMNRGKGCDATGAGCATVEQLQMFAHETWQLSSIHAYNE</sequence>
<evidence type="ECO:0000313" key="3">
    <source>
        <dbReference type="Proteomes" id="UP000007350"/>
    </source>
</evidence>
<dbReference type="Proteomes" id="UP000007350">
    <property type="component" value="Unassembled WGS sequence"/>
</dbReference>
<comment type="caution">
    <text evidence="2">The sequence shown here is derived from an EMBL/GenBank/DDBJ whole genome shotgun (WGS) entry which is preliminary data.</text>
</comment>
<keyword evidence="1" id="KW-0472">Membrane</keyword>
<proteinExistence type="predicted"/>
<dbReference type="AlphaFoldDB" id="K2MUL7"/>
<feature type="transmembrane region" description="Helical" evidence="1">
    <location>
        <begin position="20"/>
        <end position="40"/>
    </location>
</feature>
<organism evidence="2 3">
    <name type="scientific">Trypanosoma cruzi marinkellei</name>
    <dbReference type="NCBI Taxonomy" id="85056"/>
    <lineage>
        <taxon>Eukaryota</taxon>
        <taxon>Discoba</taxon>
        <taxon>Euglenozoa</taxon>
        <taxon>Kinetoplastea</taxon>
        <taxon>Metakinetoplastina</taxon>
        <taxon>Trypanosomatida</taxon>
        <taxon>Trypanosomatidae</taxon>
        <taxon>Trypanosoma</taxon>
        <taxon>Schizotrypanum</taxon>
    </lineage>
</organism>
<keyword evidence="1" id="KW-0812">Transmembrane</keyword>
<accession>K2MUL7</accession>
<keyword evidence="3" id="KW-1185">Reference proteome</keyword>
<reference evidence="2 3" key="1">
    <citation type="journal article" date="2012" name="BMC Genomics">
        <title>Comparative genomic analysis of human infective Trypanosoma cruzi lineages with the bat-restricted subspecies T. cruzi marinkellei.</title>
        <authorList>
            <person name="Franzen O."/>
            <person name="Talavera-Lopez C."/>
            <person name="Ochaya S."/>
            <person name="Butler C.E."/>
            <person name="Messenger L.A."/>
            <person name="Lewis M.D."/>
            <person name="Llewellyn M.S."/>
            <person name="Marinkelle C.J."/>
            <person name="Tyler K.M."/>
            <person name="Miles M.A."/>
            <person name="Andersson B."/>
        </authorList>
    </citation>
    <scope>NUCLEOTIDE SEQUENCE [LARGE SCALE GENOMIC DNA]</scope>
    <source>
        <strain evidence="2 3">B7</strain>
    </source>
</reference>
<dbReference type="EMBL" id="AHKC01022544">
    <property type="protein sequence ID" value="EKF26051.1"/>
    <property type="molecule type" value="Genomic_DNA"/>
</dbReference>
<feature type="non-terminal residue" evidence="2">
    <location>
        <position position="133"/>
    </location>
</feature>
<name>K2MUL7_TRYCR</name>